<reference evidence="2" key="1">
    <citation type="submission" date="2021-05" db="EMBL/GenBank/DDBJ databases">
        <authorList>
            <person name="Alioto T."/>
            <person name="Alioto T."/>
            <person name="Gomez Garrido J."/>
        </authorList>
    </citation>
    <scope>NUCLEOTIDE SEQUENCE</scope>
</reference>
<feature type="transmembrane region" description="Helical" evidence="1">
    <location>
        <begin position="93"/>
        <end position="112"/>
    </location>
</feature>
<evidence type="ECO:0000256" key="1">
    <source>
        <dbReference type="SAM" id="Phobius"/>
    </source>
</evidence>
<protein>
    <recommendedName>
        <fullName evidence="3">Transmembrane protein</fullName>
    </recommendedName>
</protein>
<keyword evidence="1" id="KW-1133">Transmembrane helix</keyword>
<dbReference type="AlphaFoldDB" id="A0A8D8M4H3"/>
<feature type="transmembrane region" description="Helical" evidence="1">
    <location>
        <begin position="57"/>
        <end position="78"/>
    </location>
</feature>
<evidence type="ECO:0008006" key="3">
    <source>
        <dbReference type="Google" id="ProtNLM"/>
    </source>
</evidence>
<keyword evidence="1" id="KW-0812">Transmembrane</keyword>
<keyword evidence="1" id="KW-0472">Membrane</keyword>
<dbReference type="EMBL" id="HBUF01048046">
    <property type="protein sequence ID" value="CAG6620593.1"/>
    <property type="molecule type" value="Transcribed_RNA"/>
</dbReference>
<accession>A0A8D8M4H3</accession>
<name>A0A8D8M4H3_9HEMI</name>
<organism evidence="2">
    <name type="scientific">Cacopsylla melanoneura</name>
    <dbReference type="NCBI Taxonomy" id="428564"/>
    <lineage>
        <taxon>Eukaryota</taxon>
        <taxon>Metazoa</taxon>
        <taxon>Ecdysozoa</taxon>
        <taxon>Arthropoda</taxon>
        <taxon>Hexapoda</taxon>
        <taxon>Insecta</taxon>
        <taxon>Pterygota</taxon>
        <taxon>Neoptera</taxon>
        <taxon>Paraneoptera</taxon>
        <taxon>Hemiptera</taxon>
        <taxon>Sternorrhyncha</taxon>
        <taxon>Psylloidea</taxon>
        <taxon>Psyllidae</taxon>
        <taxon>Psyllinae</taxon>
        <taxon>Cacopsylla</taxon>
    </lineage>
</organism>
<evidence type="ECO:0000313" key="2">
    <source>
        <dbReference type="EMBL" id="CAG6620593.1"/>
    </source>
</evidence>
<sequence length="121" mass="14256">MLNRWVGGLTKPANQVICNGSKKKKPTPVKQTKKICVFFYSRFHQNLNFQNFGLRRLLWFNIYYLLSVNGTLPAINVFKNNKGVLFVLLYTKIYLRLPNILLLSINFYILFVKNKHVFILD</sequence>
<proteinExistence type="predicted"/>